<keyword evidence="3" id="KW-0813">Transport</keyword>
<dbReference type="Proteomes" id="UP000579136">
    <property type="component" value="Unassembled WGS sequence"/>
</dbReference>
<evidence type="ECO:0000256" key="4">
    <source>
        <dbReference type="ARBA" id="ARBA00022729"/>
    </source>
</evidence>
<comment type="similarity">
    <text evidence="2">Belongs to the bacterial solute-binding protein 5 family.</text>
</comment>
<evidence type="ECO:0000256" key="6">
    <source>
        <dbReference type="SAM" id="SignalP"/>
    </source>
</evidence>
<evidence type="ECO:0000259" key="7">
    <source>
        <dbReference type="Pfam" id="PF00496"/>
    </source>
</evidence>
<dbReference type="RefSeq" id="WP_183672912.1">
    <property type="nucleotide sequence ID" value="NZ_CBCRYX010000001.1"/>
</dbReference>
<dbReference type="Gene3D" id="3.10.105.10">
    <property type="entry name" value="Dipeptide-binding Protein, Domain 3"/>
    <property type="match status" value="1"/>
</dbReference>
<dbReference type="EMBL" id="JACHHF010000002">
    <property type="protein sequence ID" value="MBB5175486.1"/>
    <property type="molecule type" value="Genomic_DNA"/>
</dbReference>
<dbReference type="Gene3D" id="3.90.76.10">
    <property type="entry name" value="Dipeptide-binding Protein, Domain 1"/>
    <property type="match status" value="1"/>
</dbReference>
<dbReference type="GO" id="GO:0030288">
    <property type="term" value="C:outer membrane-bounded periplasmic space"/>
    <property type="evidence" value="ECO:0007669"/>
    <property type="project" value="UniProtKB-ARBA"/>
</dbReference>
<evidence type="ECO:0000256" key="2">
    <source>
        <dbReference type="ARBA" id="ARBA00005695"/>
    </source>
</evidence>
<dbReference type="Gene3D" id="3.40.190.10">
    <property type="entry name" value="Periplasmic binding protein-like II"/>
    <property type="match status" value="1"/>
</dbReference>
<keyword evidence="5" id="KW-0653">Protein transport</keyword>
<dbReference type="GO" id="GO:0015833">
    <property type="term" value="P:peptide transport"/>
    <property type="evidence" value="ECO:0007669"/>
    <property type="project" value="UniProtKB-KW"/>
</dbReference>
<feature type="signal peptide" evidence="6">
    <location>
        <begin position="1"/>
        <end position="18"/>
    </location>
</feature>
<feature type="domain" description="Solute-binding protein family 5" evidence="7">
    <location>
        <begin position="81"/>
        <end position="463"/>
    </location>
</feature>
<reference evidence="8 9" key="1">
    <citation type="submission" date="2020-08" db="EMBL/GenBank/DDBJ databases">
        <title>Genomic Encyclopedia of Type Strains, Phase IV (KMG-IV): sequencing the most valuable type-strain genomes for metagenomic binning, comparative biology and taxonomic classification.</title>
        <authorList>
            <person name="Goeker M."/>
        </authorList>
    </citation>
    <scope>NUCLEOTIDE SEQUENCE [LARGE SCALE GENOMIC DNA]</scope>
    <source>
        <strain evidence="8 9">DSM 19163</strain>
    </source>
</reference>
<dbReference type="CDD" id="cd08504">
    <property type="entry name" value="PBP2_OppA"/>
    <property type="match status" value="1"/>
</dbReference>
<dbReference type="AlphaFoldDB" id="A0A9Q2CY90"/>
<dbReference type="PANTHER" id="PTHR30290">
    <property type="entry name" value="PERIPLASMIC BINDING COMPONENT OF ABC TRANSPORTER"/>
    <property type="match status" value="1"/>
</dbReference>
<keyword evidence="4 6" id="KW-0732">Signal</keyword>
<dbReference type="PANTHER" id="PTHR30290:SF79">
    <property type="entry name" value="DIPEPTIDE-BINDING PROTEIN DPPE"/>
    <property type="match status" value="1"/>
</dbReference>
<evidence type="ECO:0000313" key="8">
    <source>
        <dbReference type="EMBL" id="MBB5175486.1"/>
    </source>
</evidence>
<proteinExistence type="inferred from homology"/>
<dbReference type="FunFam" id="3.10.105.10:FF:000001">
    <property type="entry name" value="Oligopeptide ABC transporter, oligopeptide-binding protein"/>
    <property type="match status" value="1"/>
</dbReference>
<keyword evidence="9" id="KW-1185">Reference proteome</keyword>
<sequence length="541" mass="60731">MRNFKALVLLLGLTLVLAACDFGGDSSSSTGEDGEALKELNVSINEDPPAFHPALATDTTSGVILASVFEGLTRLDSDGNPVEGMAENIDVSADGKTYTYTLRDAKWSNGDPVTAEDFEYAWKWALNPENAADYAYQLYYIQGAEEYNLGEGSEEDVKVTAVDDKTLEVELTNPTPFFDELTAFYTYYPVNSKVSEENPDAYKNPNDDNYIGNGPFTLDEFASSDHITLNKNDEYWDKDNVDVDKVNVRMIESEATALKEFDAGNLDYLGAPFNSVDLHALDRFKEADELHVSDMAGTYMITFNTGDDVLQNKHIREALTIAIDREGLIDNVTKGEQAPASGLVPLTMEGFEEQRDYFESNDEEAAKEALQKGLDELGLNSASDVKIKLSYNTSEAHAAIMQYVQQNWVDKLGVDVTLDNSEWQVYLEELKSLNYQAGRYGWVGDFNDPYNFLELYKRKGGNNTTDWENEEYKDLLDKATVETDEATRTELLQDAEEVFMNDYPIAPIYFYTNIAVKSDRVENMEPDPLSNLQLKYVKIKE</sequence>
<dbReference type="PIRSF" id="PIRSF002741">
    <property type="entry name" value="MppA"/>
    <property type="match status" value="1"/>
</dbReference>
<feature type="chain" id="PRO_5040503797" evidence="6">
    <location>
        <begin position="19"/>
        <end position="541"/>
    </location>
</feature>
<dbReference type="InterPro" id="IPR000914">
    <property type="entry name" value="SBP_5_dom"/>
</dbReference>
<protein>
    <submittedName>
        <fullName evidence="8">Oligopeptide transport system substrate-binding protein</fullName>
    </submittedName>
</protein>
<evidence type="ECO:0000256" key="1">
    <source>
        <dbReference type="ARBA" id="ARBA00004196"/>
    </source>
</evidence>
<name>A0A9Q2CY90_9STAP</name>
<dbReference type="PROSITE" id="PS51257">
    <property type="entry name" value="PROKAR_LIPOPROTEIN"/>
    <property type="match status" value="1"/>
</dbReference>
<dbReference type="InterPro" id="IPR039424">
    <property type="entry name" value="SBP_5"/>
</dbReference>
<dbReference type="Pfam" id="PF00496">
    <property type="entry name" value="SBP_bac_5"/>
    <property type="match status" value="1"/>
</dbReference>
<accession>A0A9Q2CY90</accession>
<keyword evidence="5" id="KW-0571">Peptide transport</keyword>
<comment type="caution">
    <text evidence="8">The sequence shown here is derived from an EMBL/GenBank/DDBJ whole genome shotgun (WGS) entry which is preliminary data.</text>
</comment>
<dbReference type="GO" id="GO:0043190">
    <property type="term" value="C:ATP-binding cassette (ABC) transporter complex"/>
    <property type="evidence" value="ECO:0007669"/>
    <property type="project" value="InterPro"/>
</dbReference>
<dbReference type="SUPFAM" id="SSF53850">
    <property type="entry name" value="Periplasmic binding protein-like II"/>
    <property type="match status" value="1"/>
</dbReference>
<dbReference type="InterPro" id="IPR030678">
    <property type="entry name" value="Peptide/Ni-bd"/>
</dbReference>
<organism evidence="8 9">
    <name type="scientific">Nosocomiicoccus ampullae</name>
    <dbReference type="NCBI Taxonomy" id="489910"/>
    <lineage>
        <taxon>Bacteria</taxon>
        <taxon>Bacillati</taxon>
        <taxon>Bacillota</taxon>
        <taxon>Bacilli</taxon>
        <taxon>Bacillales</taxon>
        <taxon>Staphylococcaceae</taxon>
        <taxon>Nosocomiicoccus</taxon>
    </lineage>
</organism>
<evidence type="ECO:0000256" key="5">
    <source>
        <dbReference type="ARBA" id="ARBA00022856"/>
    </source>
</evidence>
<evidence type="ECO:0000256" key="3">
    <source>
        <dbReference type="ARBA" id="ARBA00022448"/>
    </source>
</evidence>
<comment type="subcellular location">
    <subcellularLocation>
        <location evidence="1">Cell envelope</location>
    </subcellularLocation>
</comment>
<dbReference type="GO" id="GO:1904680">
    <property type="term" value="F:peptide transmembrane transporter activity"/>
    <property type="evidence" value="ECO:0007669"/>
    <property type="project" value="TreeGrafter"/>
</dbReference>
<gene>
    <name evidence="8" type="ORF">HNQ45_000356</name>
</gene>
<evidence type="ECO:0000313" key="9">
    <source>
        <dbReference type="Proteomes" id="UP000579136"/>
    </source>
</evidence>
<dbReference type="FunFam" id="3.90.76.10:FF:000001">
    <property type="entry name" value="Oligopeptide ABC transporter substrate-binding protein"/>
    <property type="match status" value="1"/>
</dbReference>